<dbReference type="EMBL" id="CP000930">
    <property type="protein sequence ID" value="ABZ83232.1"/>
    <property type="molecule type" value="Genomic_DNA"/>
</dbReference>
<protein>
    <submittedName>
        <fullName evidence="1">Uncharacterized protein</fullName>
    </submittedName>
</protein>
<gene>
    <name evidence="1" type="ORF">HM1_0627</name>
</gene>
<dbReference type="HOGENOM" id="CLU_2081576_0_0_9"/>
<proteinExistence type="predicted"/>
<evidence type="ECO:0000313" key="2">
    <source>
        <dbReference type="Proteomes" id="UP000008550"/>
    </source>
</evidence>
<organism evidence="1 2">
    <name type="scientific">Heliobacterium modesticaldum (strain ATCC 51547 / Ice1)</name>
    <dbReference type="NCBI Taxonomy" id="498761"/>
    <lineage>
        <taxon>Bacteria</taxon>
        <taxon>Bacillati</taxon>
        <taxon>Bacillota</taxon>
        <taxon>Clostridia</taxon>
        <taxon>Eubacteriales</taxon>
        <taxon>Heliobacteriaceae</taxon>
        <taxon>Heliomicrobium</taxon>
    </lineage>
</organism>
<accession>B0TGH1</accession>
<dbReference type="OrthoDB" id="2188903at2"/>
<sequence>MIPEAALEKAFMELMRSIDLSDLQDGPKRAAPDIEIKYDDPVKQAEYAYSLIEIDDFAYLTKKLKKLLLEAPPVFDGEFMKSVVRRITVCGDRAEFELLNGKTYGKELSLGAADGKERVGHTGAKKYAPGGGGQRRA</sequence>
<dbReference type="KEGG" id="hmo:HM1_0627"/>
<name>B0TGH1_HELMI</name>
<reference evidence="1 2" key="1">
    <citation type="journal article" date="2008" name="J. Bacteriol.">
        <title>The genome of Heliobacterium modesticaldum, a phototrophic representative of the Firmicutes containing the simplest photosynthetic apparatus.</title>
        <authorList>
            <person name="Sattley W.M."/>
            <person name="Madigan M.T."/>
            <person name="Swingley W.D."/>
            <person name="Cheung P.C."/>
            <person name="Clocksin K.M."/>
            <person name="Conrad A.L."/>
            <person name="Dejesa L.C."/>
            <person name="Honchak B.M."/>
            <person name="Jung D.O."/>
            <person name="Karbach L.E."/>
            <person name="Kurdoglu A."/>
            <person name="Lahiri S."/>
            <person name="Mastrian S.D."/>
            <person name="Page L.E."/>
            <person name="Taylor H.L."/>
            <person name="Wang Z.T."/>
            <person name="Raymond J."/>
            <person name="Chen M."/>
            <person name="Blankenship R.E."/>
            <person name="Touchman J.W."/>
        </authorList>
    </citation>
    <scope>NUCLEOTIDE SEQUENCE [LARGE SCALE GENOMIC DNA]</scope>
    <source>
        <strain evidence="2">ATCC 51547 / Ice1</strain>
    </source>
</reference>
<dbReference type="AlphaFoldDB" id="B0TGH1"/>
<evidence type="ECO:0000313" key="1">
    <source>
        <dbReference type="EMBL" id="ABZ83232.1"/>
    </source>
</evidence>
<dbReference type="Proteomes" id="UP000008550">
    <property type="component" value="Chromosome"/>
</dbReference>
<keyword evidence="2" id="KW-1185">Reference proteome</keyword>
<dbReference type="RefSeq" id="WP_012281326.1">
    <property type="nucleotide sequence ID" value="NC_010337.2"/>
</dbReference>
<dbReference type="STRING" id="498761.HM1_0627"/>